<accession>A0AA37QEU1</accession>
<proteinExistence type="predicted"/>
<keyword evidence="2" id="KW-1185">Reference proteome</keyword>
<name>A0AA37QEU1_9BACT</name>
<gene>
    <name evidence="1" type="ORF">rosag_15480</name>
</gene>
<sequence>MSDALVPVVAGDDPADVARLERFAHLRACPACGAALQADAPGATCAACGRVLACPTHTAWPARLKGFLLALYGHRRQHAWLSEDDVWRVLLVDGVNGGTAHYMGIAKRPTADEAYAIAEERMAEWVAAGCPVDRAGLDTLWARWNPRHGAPNAFPSYPDPGATRAR</sequence>
<organism evidence="1 2">
    <name type="scientific">Roseisolibacter agri</name>
    <dbReference type="NCBI Taxonomy" id="2014610"/>
    <lineage>
        <taxon>Bacteria</taxon>
        <taxon>Pseudomonadati</taxon>
        <taxon>Gemmatimonadota</taxon>
        <taxon>Gemmatimonadia</taxon>
        <taxon>Gemmatimonadales</taxon>
        <taxon>Gemmatimonadaceae</taxon>
        <taxon>Roseisolibacter</taxon>
    </lineage>
</organism>
<dbReference type="RefSeq" id="WP_284349475.1">
    <property type="nucleotide sequence ID" value="NZ_BRXS01000002.1"/>
</dbReference>
<comment type="caution">
    <text evidence="1">The sequence shown here is derived from an EMBL/GenBank/DDBJ whole genome shotgun (WGS) entry which is preliminary data.</text>
</comment>
<dbReference type="EMBL" id="BRXS01000002">
    <property type="protein sequence ID" value="GLC25035.1"/>
    <property type="molecule type" value="Genomic_DNA"/>
</dbReference>
<dbReference type="Proteomes" id="UP001161325">
    <property type="component" value="Unassembled WGS sequence"/>
</dbReference>
<dbReference type="AlphaFoldDB" id="A0AA37QEU1"/>
<reference evidence="1" key="1">
    <citation type="submission" date="2022-08" db="EMBL/GenBank/DDBJ databases">
        <title>Draft genome sequencing of Roseisolibacter agri AW1220.</title>
        <authorList>
            <person name="Tobiishi Y."/>
            <person name="Tonouchi A."/>
        </authorList>
    </citation>
    <scope>NUCLEOTIDE SEQUENCE</scope>
    <source>
        <strain evidence="1">AW1220</strain>
    </source>
</reference>
<evidence type="ECO:0000313" key="1">
    <source>
        <dbReference type="EMBL" id="GLC25035.1"/>
    </source>
</evidence>
<protein>
    <submittedName>
        <fullName evidence="1">Uncharacterized protein</fullName>
    </submittedName>
</protein>
<evidence type="ECO:0000313" key="2">
    <source>
        <dbReference type="Proteomes" id="UP001161325"/>
    </source>
</evidence>